<sequence length="94" mass="10915">MFLMKLGEDLTKEHMKRRLEITNLPRNLRQQILEVLDVAETDIVNQVPLSLETRGNKRCCVCPRTLDRKGRDTCITCKRNLCADHRQAICAFCI</sequence>
<name>A0A9P0KPS4_ACAOB</name>
<protein>
    <recommendedName>
        <fullName evidence="3">PiggyBac transposable element-derived protein 4 C-terminal zinc-ribbon domain-containing protein</fullName>
    </recommendedName>
</protein>
<proteinExistence type="predicted"/>
<dbReference type="EMBL" id="CAKOFQ010006895">
    <property type="protein sequence ID" value="CAH1980447.1"/>
    <property type="molecule type" value="Genomic_DNA"/>
</dbReference>
<reference evidence="1" key="1">
    <citation type="submission" date="2022-03" db="EMBL/GenBank/DDBJ databases">
        <authorList>
            <person name="Sayadi A."/>
        </authorList>
    </citation>
    <scope>NUCLEOTIDE SEQUENCE</scope>
</reference>
<dbReference type="OrthoDB" id="7398560at2759"/>
<dbReference type="AlphaFoldDB" id="A0A9P0KPS4"/>
<evidence type="ECO:0008006" key="3">
    <source>
        <dbReference type="Google" id="ProtNLM"/>
    </source>
</evidence>
<gene>
    <name evidence="1" type="ORF">ACAOBT_LOCUS13996</name>
</gene>
<comment type="caution">
    <text evidence="1">The sequence shown here is derived from an EMBL/GenBank/DDBJ whole genome shotgun (WGS) entry which is preliminary data.</text>
</comment>
<dbReference type="Proteomes" id="UP001152888">
    <property type="component" value="Unassembled WGS sequence"/>
</dbReference>
<evidence type="ECO:0000313" key="2">
    <source>
        <dbReference type="Proteomes" id="UP001152888"/>
    </source>
</evidence>
<accession>A0A9P0KPS4</accession>
<organism evidence="1 2">
    <name type="scientific">Acanthoscelides obtectus</name>
    <name type="common">Bean weevil</name>
    <name type="synonym">Bruchus obtectus</name>
    <dbReference type="NCBI Taxonomy" id="200917"/>
    <lineage>
        <taxon>Eukaryota</taxon>
        <taxon>Metazoa</taxon>
        <taxon>Ecdysozoa</taxon>
        <taxon>Arthropoda</taxon>
        <taxon>Hexapoda</taxon>
        <taxon>Insecta</taxon>
        <taxon>Pterygota</taxon>
        <taxon>Neoptera</taxon>
        <taxon>Endopterygota</taxon>
        <taxon>Coleoptera</taxon>
        <taxon>Polyphaga</taxon>
        <taxon>Cucujiformia</taxon>
        <taxon>Chrysomeloidea</taxon>
        <taxon>Chrysomelidae</taxon>
        <taxon>Bruchinae</taxon>
        <taxon>Bruchini</taxon>
        <taxon>Acanthoscelides</taxon>
    </lineage>
</organism>
<keyword evidence="2" id="KW-1185">Reference proteome</keyword>
<evidence type="ECO:0000313" key="1">
    <source>
        <dbReference type="EMBL" id="CAH1980447.1"/>
    </source>
</evidence>